<evidence type="ECO:0000313" key="5">
    <source>
        <dbReference type="Proteomes" id="UP000887013"/>
    </source>
</evidence>
<dbReference type="PANTHER" id="PTHR10075">
    <property type="entry name" value="BASIGIN RELATED"/>
    <property type="match status" value="1"/>
</dbReference>
<dbReference type="FunFam" id="2.60.40.10:FF:000333">
    <property type="entry name" value="Down syndrome cell adhesion molecule"/>
    <property type="match status" value="2"/>
</dbReference>
<evidence type="ECO:0000256" key="2">
    <source>
        <dbReference type="SAM" id="SignalP"/>
    </source>
</evidence>
<evidence type="ECO:0000256" key="1">
    <source>
        <dbReference type="ARBA" id="ARBA00023319"/>
    </source>
</evidence>
<evidence type="ECO:0000313" key="4">
    <source>
        <dbReference type="EMBL" id="GFS88056.1"/>
    </source>
</evidence>
<keyword evidence="2" id="KW-0732">Signal</keyword>
<dbReference type="Proteomes" id="UP000887013">
    <property type="component" value="Unassembled WGS sequence"/>
</dbReference>
<sequence>MMKILLLLLSIVSMLRNGLSYRSDLPKVQKIFFPDQVVTGQRTSAACTAVSGTPPMEFKWLKNGHSIKQNQQFSIRTSADYSILFIENVDLSTSGNYTCELSNSAGTDLYTALLEVKEPPKWINEPKDAYFSAGDNISIECIASGFPVPNVTWMRSNSAGKDIMQDVLSQEKTPGKSILKKKHANIEDAGFYLCIADNGIANIRTNGIIIAISDLHFHSYGWTVILLLWLKASPISMESPKIQPFNLATYFRTGEKVTLLCAIKSGTPPFQFTWMKNSQKITKDDFTDVLQLKDISTLTLPSLTLTSRGNYTCHVTNNYGSDSHTELLNVVVPPNWKSLPKDQETIVGEDIFIECLAEGYPTPIINWKIQEQDNLKEISLELKSPQIEKKGRILKISNVNEDNEGNYVCEASNGIGDGISHTVIVSVLGMLNNRNYLSLIM</sequence>
<dbReference type="GO" id="GO:0030424">
    <property type="term" value="C:axon"/>
    <property type="evidence" value="ECO:0007669"/>
    <property type="project" value="TreeGrafter"/>
</dbReference>
<accession>A0A8X6T8I6</accession>
<feature type="domain" description="Ig-like" evidence="3">
    <location>
        <begin position="120"/>
        <end position="210"/>
    </location>
</feature>
<dbReference type="OrthoDB" id="6436614at2759"/>
<comment type="caution">
    <text evidence="4">The sequence shown here is derived from an EMBL/GenBank/DDBJ whole genome shotgun (WGS) entry which is preliminary data.</text>
</comment>
<dbReference type="SUPFAM" id="SSF48726">
    <property type="entry name" value="Immunoglobulin"/>
    <property type="match status" value="4"/>
</dbReference>
<name>A0A8X6T8I6_NEPPI</name>
<feature type="domain" description="Ig-like" evidence="3">
    <location>
        <begin position="26"/>
        <end position="115"/>
    </location>
</feature>
<dbReference type="GO" id="GO:0070593">
    <property type="term" value="P:dendrite self-avoidance"/>
    <property type="evidence" value="ECO:0007669"/>
    <property type="project" value="TreeGrafter"/>
</dbReference>
<dbReference type="PROSITE" id="PS50835">
    <property type="entry name" value="IG_LIKE"/>
    <property type="match status" value="4"/>
</dbReference>
<dbReference type="GO" id="GO:0007411">
    <property type="term" value="P:axon guidance"/>
    <property type="evidence" value="ECO:0007669"/>
    <property type="project" value="TreeGrafter"/>
</dbReference>
<dbReference type="InterPro" id="IPR013783">
    <property type="entry name" value="Ig-like_fold"/>
</dbReference>
<feature type="signal peptide" evidence="2">
    <location>
        <begin position="1"/>
        <end position="20"/>
    </location>
</feature>
<feature type="domain" description="Ig-like" evidence="3">
    <location>
        <begin position="334"/>
        <end position="426"/>
    </location>
</feature>
<protein>
    <submittedName>
        <fullName evidence="4">Down syndrome cell adhesion molecule-like protein Dscam2</fullName>
    </submittedName>
</protein>
<dbReference type="EMBL" id="BMAW01099050">
    <property type="protein sequence ID" value="GFS88056.1"/>
    <property type="molecule type" value="Genomic_DNA"/>
</dbReference>
<dbReference type="GO" id="GO:0007156">
    <property type="term" value="P:homophilic cell adhesion via plasma membrane adhesion molecules"/>
    <property type="evidence" value="ECO:0007669"/>
    <property type="project" value="TreeGrafter"/>
</dbReference>
<dbReference type="InterPro" id="IPR036179">
    <property type="entry name" value="Ig-like_dom_sf"/>
</dbReference>
<dbReference type="InterPro" id="IPR007110">
    <property type="entry name" value="Ig-like_dom"/>
</dbReference>
<feature type="domain" description="Ig-like" evidence="3">
    <location>
        <begin position="240"/>
        <end position="329"/>
    </location>
</feature>
<dbReference type="Pfam" id="PF07679">
    <property type="entry name" value="I-set"/>
    <property type="match status" value="2"/>
</dbReference>
<keyword evidence="1" id="KW-0393">Immunoglobulin domain</keyword>
<reference evidence="4" key="1">
    <citation type="submission" date="2020-08" db="EMBL/GenBank/DDBJ databases">
        <title>Multicomponent nature underlies the extraordinary mechanical properties of spider dragline silk.</title>
        <authorList>
            <person name="Kono N."/>
            <person name="Nakamura H."/>
            <person name="Mori M."/>
            <person name="Yoshida Y."/>
            <person name="Ohtoshi R."/>
            <person name="Malay A.D."/>
            <person name="Moran D.A.P."/>
            <person name="Tomita M."/>
            <person name="Numata K."/>
            <person name="Arakawa K."/>
        </authorList>
    </citation>
    <scope>NUCLEOTIDE SEQUENCE</scope>
</reference>
<organism evidence="4 5">
    <name type="scientific">Nephila pilipes</name>
    <name type="common">Giant wood spider</name>
    <name type="synonym">Nephila maculata</name>
    <dbReference type="NCBI Taxonomy" id="299642"/>
    <lineage>
        <taxon>Eukaryota</taxon>
        <taxon>Metazoa</taxon>
        <taxon>Ecdysozoa</taxon>
        <taxon>Arthropoda</taxon>
        <taxon>Chelicerata</taxon>
        <taxon>Arachnida</taxon>
        <taxon>Araneae</taxon>
        <taxon>Araneomorphae</taxon>
        <taxon>Entelegynae</taxon>
        <taxon>Araneoidea</taxon>
        <taxon>Nephilidae</taxon>
        <taxon>Nephila</taxon>
    </lineage>
</organism>
<dbReference type="FunFam" id="2.60.40.10:FF:000104">
    <property type="entry name" value="Down syndrome cell adhesion molecule b"/>
    <property type="match status" value="1"/>
</dbReference>
<dbReference type="InterPro" id="IPR003598">
    <property type="entry name" value="Ig_sub2"/>
</dbReference>
<dbReference type="GO" id="GO:0005886">
    <property type="term" value="C:plasma membrane"/>
    <property type="evidence" value="ECO:0007669"/>
    <property type="project" value="TreeGrafter"/>
</dbReference>
<proteinExistence type="predicted"/>
<dbReference type="GO" id="GO:0098632">
    <property type="term" value="F:cell-cell adhesion mediator activity"/>
    <property type="evidence" value="ECO:0007669"/>
    <property type="project" value="TreeGrafter"/>
</dbReference>
<dbReference type="AlphaFoldDB" id="A0A8X6T8I6"/>
<dbReference type="InterPro" id="IPR013098">
    <property type="entry name" value="Ig_I-set"/>
</dbReference>
<feature type="chain" id="PRO_5036468312" evidence="2">
    <location>
        <begin position="21"/>
        <end position="441"/>
    </location>
</feature>
<dbReference type="SMART" id="SM00409">
    <property type="entry name" value="IG"/>
    <property type="match status" value="4"/>
</dbReference>
<gene>
    <name evidence="4" type="primary">Dscam2</name>
    <name evidence="4" type="ORF">NPIL_61921</name>
</gene>
<dbReference type="Gene3D" id="2.60.40.10">
    <property type="entry name" value="Immunoglobulins"/>
    <property type="match status" value="4"/>
</dbReference>
<evidence type="ECO:0000259" key="3">
    <source>
        <dbReference type="PROSITE" id="PS50835"/>
    </source>
</evidence>
<dbReference type="SMART" id="SM00408">
    <property type="entry name" value="IGc2"/>
    <property type="match status" value="4"/>
</dbReference>
<dbReference type="Pfam" id="PF13927">
    <property type="entry name" value="Ig_3"/>
    <property type="match status" value="2"/>
</dbReference>
<dbReference type="InterPro" id="IPR003599">
    <property type="entry name" value="Ig_sub"/>
</dbReference>
<keyword evidence="5" id="KW-1185">Reference proteome</keyword>
<dbReference type="PANTHER" id="PTHR10075:SF101">
    <property type="entry name" value="ZWEI IG DOMAIN PROTEIN ZIG-3"/>
    <property type="match status" value="1"/>
</dbReference>